<dbReference type="RefSeq" id="WP_107140488.1">
    <property type="nucleotide sequence ID" value="NZ_CP028324.1"/>
</dbReference>
<reference evidence="1 2" key="1">
    <citation type="submission" date="2018-03" db="EMBL/GenBank/DDBJ databases">
        <title>Massilia armeniaca sp. nov., isolated from desert soil.</title>
        <authorList>
            <person name="Huang H."/>
            <person name="Ren M."/>
        </authorList>
    </citation>
    <scope>NUCLEOTIDE SEQUENCE [LARGE SCALE GENOMIC DNA]</scope>
    <source>
        <strain evidence="1 2">ZMN-3</strain>
    </source>
</reference>
<dbReference type="Pfam" id="PF05013">
    <property type="entry name" value="FGase"/>
    <property type="match status" value="1"/>
</dbReference>
<name>A0A2R4C682_9BURK</name>
<accession>A0A2R4C682</accession>
<dbReference type="Gene3D" id="3.40.630.40">
    <property type="entry name" value="Zn-dependent exopeptidases"/>
    <property type="match status" value="1"/>
</dbReference>
<organism evidence="1 2">
    <name type="scientific">Pseudoduganella armeniaca</name>
    <dbReference type="NCBI Taxonomy" id="2072590"/>
    <lineage>
        <taxon>Bacteria</taxon>
        <taxon>Pseudomonadati</taxon>
        <taxon>Pseudomonadota</taxon>
        <taxon>Betaproteobacteria</taxon>
        <taxon>Burkholderiales</taxon>
        <taxon>Oxalobacteraceae</taxon>
        <taxon>Telluria group</taxon>
        <taxon>Pseudoduganella</taxon>
    </lineage>
</organism>
<dbReference type="AlphaFoldDB" id="A0A2R4C682"/>
<keyword evidence="2" id="KW-1185">Reference proteome</keyword>
<proteinExistence type="predicted"/>
<evidence type="ECO:0000313" key="2">
    <source>
        <dbReference type="Proteomes" id="UP000240505"/>
    </source>
</evidence>
<sequence>MDYRFKQGSIPLLVSMPHVGTDIPDDIAATLAPCAQVKADTDWHLEQLYGFLDEMGASTLAARWSRYVIDLNRPPENTNLYPGQDTTGLCPVDTFGREQLYQPGRAPDDAEVRRRLALYWQPYHQRLRAELDRLLALHGRVVLWEAHSIASVVPRFFEGKLPDLNFGTADGASADAGLTARITELARADGKFTVAVNGRFKGGHITRHYGQPERGIHAVQLEMCQSTYMDETFPFGYRPDLALQVQPVLRRLLQAAADWARP</sequence>
<dbReference type="InterPro" id="IPR007709">
    <property type="entry name" value="N-FG_amidohydro"/>
</dbReference>
<dbReference type="KEGG" id="masz:C9I28_04920"/>
<dbReference type="InterPro" id="IPR010247">
    <property type="entry name" value="HutG_amidohyd"/>
</dbReference>
<dbReference type="EMBL" id="CP028324">
    <property type="protein sequence ID" value="AVR95137.1"/>
    <property type="molecule type" value="Genomic_DNA"/>
</dbReference>
<gene>
    <name evidence="1" type="primary">hutG</name>
    <name evidence="1" type="ORF">C9I28_04920</name>
</gene>
<dbReference type="NCBIfam" id="TIGR02017">
    <property type="entry name" value="hutG_amidohyd"/>
    <property type="match status" value="1"/>
</dbReference>
<dbReference type="Proteomes" id="UP000240505">
    <property type="component" value="Chromosome"/>
</dbReference>
<evidence type="ECO:0000313" key="1">
    <source>
        <dbReference type="EMBL" id="AVR95137.1"/>
    </source>
</evidence>
<protein>
    <submittedName>
        <fullName evidence="1">N-formylglutamate deformylase</fullName>
    </submittedName>
</protein>
<dbReference type="SUPFAM" id="SSF53187">
    <property type="entry name" value="Zn-dependent exopeptidases"/>
    <property type="match status" value="1"/>
</dbReference>
<dbReference type="OrthoDB" id="8716700at2"/>